<comment type="caution">
    <text evidence="1">The sequence shown here is derived from an EMBL/GenBank/DDBJ whole genome shotgun (WGS) entry which is preliminary data.</text>
</comment>
<dbReference type="STRING" id="123822.B0188_04560"/>
<evidence type="ECO:0000313" key="1">
    <source>
        <dbReference type="EMBL" id="OOS05084.1"/>
    </source>
</evidence>
<sequence>MIYGSYNQPFQIHIDKISAIPEEKWVYGAFNFIIDEKFYPGKGTNWTLNIIIDWLKSFLSEDLNDYCMLDCENENAEYLFKQATISRLGYYYDDPDKILSQEELKTKYPKKVGVEISLYEITYSGLEMFFFRGKENDILVVSFLNEIFKIDLEIGCFHSVISSISEE</sequence>
<keyword evidence="2" id="KW-1185">Reference proteome</keyword>
<gene>
    <name evidence="1" type="ORF">B0188_04560</name>
</gene>
<organism evidence="1 2">
    <name type="scientific">[Haemophilus] felis</name>
    <dbReference type="NCBI Taxonomy" id="123822"/>
    <lineage>
        <taxon>Bacteria</taxon>
        <taxon>Pseudomonadati</taxon>
        <taxon>Pseudomonadota</taxon>
        <taxon>Gammaproteobacteria</taxon>
        <taxon>Pasteurellales</taxon>
        <taxon>Pasteurellaceae</taxon>
    </lineage>
</organism>
<name>A0A1T0B4S4_9PAST</name>
<dbReference type="Proteomes" id="UP000190023">
    <property type="component" value="Unassembled WGS sequence"/>
</dbReference>
<dbReference type="EMBL" id="MUYB01000016">
    <property type="protein sequence ID" value="OOS05084.1"/>
    <property type="molecule type" value="Genomic_DNA"/>
</dbReference>
<protein>
    <submittedName>
        <fullName evidence="1">Uncharacterized protein</fullName>
    </submittedName>
</protein>
<evidence type="ECO:0000313" key="2">
    <source>
        <dbReference type="Proteomes" id="UP000190023"/>
    </source>
</evidence>
<accession>A0A1T0B4S4</accession>
<dbReference type="InterPro" id="IPR028958">
    <property type="entry name" value="Imm42"/>
</dbReference>
<dbReference type="OrthoDB" id="9011866at2"/>
<reference evidence="1 2" key="1">
    <citation type="submission" date="2017-02" db="EMBL/GenBank/DDBJ databases">
        <title>Draft genome sequence of Haemophilus felis CCUG 31170 type strain.</title>
        <authorList>
            <person name="Engstrom-Jakobsson H."/>
            <person name="Salva-Serra F."/>
            <person name="Thorell K."/>
            <person name="Gonzales-Siles L."/>
            <person name="Karlsson R."/>
            <person name="Boulund F."/>
            <person name="Engstrand L."/>
            <person name="Kristiansson E."/>
            <person name="Moore E."/>
        </authorList>
    </citation>
    <scope>NUCLEOTIDE SEQUENCE [LARGE SCALE GENOMIC DNA]</scope>
    <source>
        <strain evidence="1 2">CCUG 31170</strain>
    </source>
</reference>
<dbReference type="Pfam" id="PF15593">
    <property type="entry name" value="Imm42"/>
    <property type="match status" value="1"/>
</dbReference>
<proteinExistence type="predicted"/>
<dbReference type="AlphaFoldDB" id="A0A1T0B4S4"/>